<name>A0A6J7KCI1_9ZZZZ</name>
<keyword evidence="3 5" id="KW-1133">Transmembrane helix</keyword>
<feature type="transmembrane region" description="Helical" evidence="5">
    <location>
        <begin position="328"/>
        <end position="361"/>
    </location>
</feature>
<reference evidence="7" key="1">
    <citation type="submission" date="2020-05" db="EMBL/GenBank/DDBJ databases">
        <authorList>
            <person name="Chiriac C."/>
            <person name="Salcher M."/>
            <person name="Ghai R."/>
            <person name="Kavagutti S V."/>
        </authorList>
    </citation>
    <scope>NUCLEOTIDE SEQUENCE</scope>
</reference>
<sequence length="560" mass="59228">MTWSLGLADLRRERRADLRGDLVGGLTVTAYSVPQVMAYSSLAGLPPQTGLWVVALTMVVYFVLGSSKLLSSGPESSTALLTAAIIAPLAAGDPQRYASLAALLALMCGVCALIAWLLKLGFLGDLLSRPVLIGYMAGVAVIMITSQIGKVTGLEVAGDTFIAEVRSLWASLQESRPSWPSVAMGLAVAILLIVLTPRLPRVPMPLIVVALAALVTAAFGLDEAGIPTVGAIDGRPPDIGLASIATEDVIALILPAMGVFIVAYTDNILTARMLAVRHRHHVNSNRELLALGASNIAAAAVSGFPVSSSASRAVIGEASGARTQVSSLVAAAGVLAVLIGLPGVLASFPVAALGGLVVYAATRLVDVPEFRRLWSFRRREFALAVAAAASVLVFDILYGVIAAIVLSILELLTRVARPHAAVLGQAPGLAGWHDVDDYSGAAQVPGLLVYRYDSPLFFANADDFRRRVESEVDSHEPKPQWLLLNMEANVEVDITGLDGLERIRRHCADEGIIVALVRVKHEVLSDLRRHGVLGRIGEDRVYPTLPTAVQAFLDWQRAEG</sequence>
<dbReference type="CDD" id="cd07042">
    <property type="entry name" value="STAS_SulP_like_sulfate_transporter"/>
    <property type="match status" value="1"/>
</dbReference>
<protein>
    <submittedName>
        <fullName evidence="7">Unannotated protein</fullName>
    </submittedName>
</protein>
<feature type="transmembrane region" description="Helical" evidence="5">
    <location>
        <begin position="202"/>
        <end position="221"/>
    </location>
</feature>
<feature type="transmembrane region" description="Helical" evidence="5">
    <location>
        <begin position="76"/>
        <end position="91"/>
    </location>
</feature>
<dbReference type="Gene3D" id="3.30.750.24">
    <property type="entry name" value="STAS domain"/>
    <property type="match status" value="1"/>
</dbReference>
<feature type="transmembrane region" description="Helical" evidence="5">
    <location>
        <begin position="178"/>
        <end position="195"/>
    </location>
</feature>
<dbReference type="InterPro" id="IPR001902">
    <property type="entry name" value="SLC26A/SulP_fam"/>
</dbReference>
<dbReference type="InterPro" id="IPR036513">
    <property type="entry name" value="STAS_dom_sf"/>
</dbReference>
<evidence type="ECO:0000256" key="1">
    <source>
        <dbReference type="ARBA" id="ARBA00004141"/>
    </source>
</evidence>
<dbReference type="Pfam" id="PF01740">
    <property type="entry name" value="STAS"/>
    <property type="match status" value="1"/>
</dbReference>
<dbReference type="Pfam" id="PF00916">
    <property type="entry name" value="Sulfate_transp"/>
    <property type="match status" value="1"/>
</dbReference>
<feature type="transmembrane region" description="Helical" evidence="5">
    <location>
        <begin position="288"/>
        <end position="308"/>
    </location>
</feature>
<dbReference type="PANTHER" id="PTHR11814">
    <property type="entry name" value="SULFATE TRANSPORTER"/>
    <property type="match status" value="1"/>
</dbReference>
<dbReference type="GO" id="GO:0016020">
    <property type="term" value="C:membrane"/>
    <property type="evidence" value="ECO:0007669"/>
    <property type="project" value="UniProtKB-SubCell"/>
</dbReference>
<feature type="transmembrane region" description="Helical" evidence="5">
    <location>
        <begin position="45"/>
        <end position="64"/>
    </location>
</feature>
<evidence type="ECO:0000256" key="3">
    <source>
        <dbReference type="ARBA" id="ARBA00022989"/>
    </source>
</evidence>
<evidence type="ECO:0000256" key="2">
    <source>
        <dbReference type="ARBA" id="ARBA00022692"/>
    </source>
</evidence>
<feature type="transmembrane region" description="Helical" evidence="5">
    <location>
        <begin position="130"/>
        <end position="149"/>
    </location>
</feature>
<dbReference type="GO" id="GO:0055085">
    <property type="term" value="P:transmembrane transport"/>
    <property type="evidence" value="ECO:0007669"/>
    <property type="project" value="InterPro"/>
</dbReference>
<accession>A0A6J7KCI1</accession>
<dbReference type="AlphaFoldDB" id="A0A6J7KCI1"/>
<evidence type="ECO:0000259" key="6">
    <source>
        <dbReference type="PROSITE" id="PS50801"/>
    </source>
</evidence>
<gene>
    <name evidence="7" type="ORF">UFOPK3772_01691</name>
</gene>
<dbReference type="SUPFAM" id="SSF52091">
    <property type="entry name" value="SpoIIaa-like"/>
    <property type="match status" value="1"/>
</dbReference>
<evidence type="ECO:0000256" key="4">
    <source>
        <dbReference type="ARBA" id="ARBA00023136"/>
    </source>
</evidence>
<evidence type="ECO:0000313" key="7">
    <source>
        <dbReference type="EMBL" id="CAB4953275.1"/>
    </source>
</evidence>
<feature type="transmembrane region" description="Helical" evidence="5">
    <location>
        <begin position="97"/>
        <end position="118"/>
    </location>
</feature>
<dbReference type="InterPro" id="IPR011547">
    <property type="entry name" value="SLC26A/SulP_dom"/>
</dbReference>
<organism evidence="7">
    <name type="scientific">freshwater metagenome</name>
    <dbReference type="NCBI Taxonomy" id="449393"/>
    <lineage>
        <taxon>unclassified sequences</taxon>
        <taxon>metagenomes</taxon>
        <taxon>ecological metagenomes</taxon>
    </lineage>
</organism>
<dbReference type="InterPro" id="IPR002645">
    <property type="entry name" value="STAS_dom"/>
</dbReference>
<proteinExistence type="predicted"/>
<evidence type="ECO:0000256" key="5">
    <source>
        <dbReference type="SAM" id="Phobius"/>
    </source>
</evidence>
<keyword evidence="2 5" id="KW-0812">Transmembrane</keyword>
<dbReference type="PROSITE" id="PS50801">
    <property type="entry name" value="STAS"/>
    <property type="match status" value="1"/>
</dbReference>
<feature type="transmembrane region" description="Helical" evidence="5">
    <location>
        <begin position="249"/>
        <end position="267"/>
    </location>
</feature>
<dbReference type="NCBIfam" id="TIGR00815">
    <property type="entry name" value="sulP"/>
    <property type="match status" value="1"/>
</dbReference>
<comment type="subcellular location">
    <subcellularLocation>
        <location evidence="1">Membrane</location>
        <topology evidence="1">Multi-pass membrane protein</topology>
    </subcellularLocation>
</comment>
<dbReference type="EMBL" id="CAFBNE010000051">
    <property type="protein sequence ID" value="CAB4953275.1"/>
    <property type="molecule type" value="Genomic_DNA"/>
</dbReference>
<feature type="domain" description="STAS" evidence="6">
    <location>
        <begin position="437"/>
        <end position="552"/>
    </location>
</feature>
<feature type="transmembrane region" description="Helical" evidence="5">
    <location>
        <begin position="381"/>
        <end position="409"/>
    </location>
</feature>
<keyword evidence="4 5" id="KW-0472">Membrane</keyword>